<proteinExistence type="predicted"/>
<comment type="caution">
    <text evidence="2">The sequence shown here is derived from an EMBL/GenBank/DDBJ whole genome shotgun (WGS) entry which is preliminary data.</text>
</comment>
<reference evidence="2" key="1">
    <citation type="journal article" date="2020" name="mSystems">
        <title>Genome- and Community-Level Interaction Insights into Carbon Utilization and Element Cycling Functions of Hydrothermarchaeota in Hydrothermal Sediment.</title>
        <authorList>
            <person name="Zhou Z."/>
            <person name="Liu Y."/>
            <person name="Xu W."/>
            <person name="Pan J."/>
            <person name="Luo Z.H."/>
            <person name="Li M."/>
        </authorList>
    </citation>
    <scope>NUCLEOTIDE SEQUENCE [LARGE SCALE GENOMIC DNA]</scope>
    <source>
        <strain evidence="2">SpSt-192</strain>
    </source>
</reference>
<dbReference type="EMBL" id="DSID01000268">
    <property type="protein sequence ID" value="HEX70280.1"/>
    <property type="molecule type" value="Genomic_DNA"/>
</dbReference>
<name>A0A7C2ZXM9_9BACT</name>
<feature type="domain" description="CASTOR ACT" evidence="1">
    <location>
        <begin position="52"/>
        <end position="88"/>
    </location>
</feature>
<dbReference type="SUPFAM" id="SSF55021">
    <property type="entry name" value="ACT-like"/>
    <property type="match status" value="1"/>
</dbReference>
<dbReference type="InterPro" id="IPR027795">
    <property type="entry name" value="CASTOR_ACT_dom"/>
</dbReference>
<sequence>MARADWPPERLRRALRLYVLTDRGLSRGRSEVEIVRAALAGGATAIQLRWKAGPLAEARVALLAISTYDTDYLLVKADQLEQAIAVLTRAGHSVKVADADERIAVRCAWRPPNSQVRLHATFDAQVIEYDAAQDRWLVRLTGLCTTDADPAARALIEAQIGRWAYVPSEARRGLTLPLKYETLTGGIRFFYTDDPRERR</sequence>
<accession>A0A7C2ZXM9</accession>
<organism evidence="2">
    <name type="scientific">Thermorudis sp</name>
    <dbReference type="NCBI Taxonomy" id="1969470"/>
    <lineage>
        <taxon>Bacteria</taxon>
        <taxon>Pseudomonadati</taxon>
        <taxon>Thermomicrobiota</taxon>
        <taxon>Thermomicrobia</taxon>
        <taxon>Thermomicrobia incertae sedis</taxon>
        <taxon>Thermorudis</taxon>
    </lineage>
</organism>
<evidence type="ECO:0000313" key="2">
    <source>
        <dbReference type="EMBL" id="HEX70280.1"/>
    </source>
</evidence>
<dbReference type="Gene3D" id="3.30.2130.10">
    <property type="entry name" value="VC0802-like"/>
    <property type="match status" value="1"/>
</dbReference>
<evidence type="ECO:0000259" key="1">
    <source>
        <dbReference type="Pfam" id="PF13840"/>
    </source>
</evidence>
<protein>
    <submittedName>
        <fullName evidence="2">ACT domain-containing protein</fullName>
    </submittedName>
</protein>
<dbReference type="Pfam" id="PF13840">
    <property type="entry name" value="ACT_7"/>
    <property type="match status" value="1"/>
</dbReference>
<dbReference type="AlphaFoldDB" id="A0A7C2ZXM9"/>
<dbReference type="InterPro" id="IPR045865">
    <property type="entry name" value="ACT-like_dom_sf"/>
</dbReference>
<gene>
    <name evidence="2" type="ORF">ENP13_03435</name>
</gene>
<dbReference type="SUPFAM" id="SSF51391">
    <property type="entry name" value="Thiamin phosphate synthase"/>
    <property type="match status" value="1"/>
</dbReference>
<dbReference type="InterPro" id="IPR036206">
    <property type="entry name" value="ThiamineP_synth_sf"/>
</dbReference>